<dbReference type="Pfam" id="PF13476">
    <property type="entry name" value="AAA_23"/>
    <property type="match status" value="1"/>
</dbReference>
<dbReference type="SUPFAM" id="SSF52540">
    <property type="entry name" value="P-loop containing nucleoside triphosphate hydrolases"/>
    <property type="match status" value="1"/>
</dbReference>
<dbReference type="Pfam" id="PF13558">
    <property type="entry name" value="SbcC_Walker_B"/>
    <property type="match status" value="1"/>
</dbReference>
<reference evidence="3" key="1">
    <citation type="submission" date="2020-05" db="EMBL/GenBank/DDBJ databases">
        <authorList>
            <person name="Chiriac C."/>
            <person name="Salcher M."/>
            <person name="Ghai R."/>
            <person name="Kavagutti S V."/>
        </authorList>
    </citation>
    <scope>NUCLEOTIDE SEQUENCE</scope>
</reference>
<dbReference type="InterPro" id="IPR027417">
    <property type="entry name" value="P-loop_NTPase"/>
</dbReference>
<protein>
    <submittedName>
        <fullName evidence="3">Unannotated protein</fullName>
    </submittedName>
</protein>
<dbReference type="InterPro" id="IPR038729">
    <property type="entry name" value="Rad50/SbcC_AAA"/>
</dbReference>
<evidence type="ECO:0000256" key="1">
    <source>
        <dbReference type="SAM" id="Coils"/>
    </source>
</evidence>
<keyword evidence="1" id="KW-0175">Coiled coil</keyword>
<accession>A0A6J7GY89</accession>
<feature type="domain" description="Rad50/SbcC-type AAA" evidence="2">
    <location>
        <begin position="10"/>
        <end position="205"/>
    </location>
</feature>
<dbReference type="AlphaFoldDB" id="A0A6J7GY89"/>
<name>A0A6J7GY89_9ZZZZ</name>
<dbReference type="Gene3D" id="3.40.50.300">
    <property type="entry name" value="P-loop containing nucleotide triphosphate hydrolases"/>
    <property type="match status" value="2"/>
</dbReference>
<dbReference type="PANTHER" id="PTHR32114:SF2">
    <property type="entry name" value="ABC TRANSPORTER ABCH.3"/>
    <property type="match status" value="1"/>
</dbReference>
<dbReference type="GO" id="GO:0006302">
    <property type="term" value="P:double-strand break repair"/>
    <property type="evidence" value="ECO:0007669"/>
    <property type="project" value="InterPro"/>
</dbReference>
<dbReference type="GO" id="GO:0016887">
    <property type="term" value="F:ATP hydrolysis activity"/>
    <property type="evidence" value="ECO:0007669"/>
    <property type="project" value="InterPro"/>
</dbReference>
<evidence type="ECO:0000313" key="3">
    <source>
        <dbReference type="EMBL" id="CAB4913567.1"/>
    </source>
</evidence>
<dbReference type="PANTHER" id="PTHR32114">
    <property type="entry name" value="ABC TRANSPORTER ABCH.3"/>
    <property type="match status" value="1"/>
</dbReference>
<sequence>MRLHSLDFVGIGPFRDRQSINFDLLGQAGIFLIDGPTGAGKTTIIDAIVFALYGDVSGKEADSSRLRSAYCGPTDSSEVTIEFSVGDRKVWLHRTPRYQRAKKSGAGTTEAAATQVLREFASDGSVKAELTSANEIGVHIAELLGMNAQAFRQLVVLPQGEFAELLRMKPSERFTALGPLLGNSFYKRLQDELEREGIKAKTQRSAAELAVSNAVQQIKGALGELADRGDLQEAVELLNLQQPSGSSLSQAIAMIDQWLVKENKKLKASLSSAKKHATQTQVHAERAGEYQTAVTAIHAATQARAHSLAALDPHTPEMTREQAQEQIGELLQLLTRLEPIAQREENRDSDAAELQALVTELSDHHQQLAQLTEFTTTAPIERERLKQSIAALEILSATLTQRESEVLSLQKKATHIEQLQALESDLLQVTAESDAAAALVASTDLELLALRTELDALLLQQLHDRAAFLAADLTANQACPVCGSHDHPKLAAFVGEAVSDEAIEERRERLEVLQSTLAEHKSKSELAKSDEQALVISAAELRGSIDGETTVSVKEALASAQNSVIETENAIAALPGLLDELASIQKQLENNEEFSTIERAAVTKLTTQLEQLEKIQRLQGEADREVLGEAASATALEKLTRKQIEGLTQFRECDEKLALAKASLPALAEELEVDVWLASVISAHEEAMALLEDAEHAAGLVGHAAQLFKNPREQLLASVAEHQELLDRTAPAIALADAVTASKTSMNSRRMTLQSYAVQRRFESVLDAASIHLNRMSGGKYTLELDDLAKGNAQSGLGIKISDAWSGQSRDPRSLSGGETFYAALALALGLADVVRDEAGGTQLETLFVDEGFGSLDQESLQLVLEQLDALRSGGRIVGVVSHVTEMKDWVQDRVEVEVSPDRTSRVRTLL</sequence>
<gene>
    <name evidence="3" type="ORF">UFOPK3576_01287</name>
</gene>
<proteinExistence type="predicted"/>
<feature type="coiled-coil region" evidence="1">
    <location>
        <begin position="382"/>
        <end position="432"/>
    </location>
</feature>
<evidence type="ECO:0000259" key="2">
    <source>
        <dbReference type="Pfam" id="PF13476"/>
    </source>
</evidence>
<organism evidence="3">
    <name type="scientific">freshwater metagenome</name>
    <dbReference type="NCBI Taxonomy" id="449393"/>
    <lineage>
        <taxon>unclassified sequences</taxon>
        <taxon>metagenomes</taxon>
        <taxon>ecological metagenomes</taxon>
    </lineage>
</organism>
<dbReference type="EMBL" id="CAFBMO010000062">
    <property type="protein sequence ID" value="CAB4913567.1"/>
    <property type="molecule type" value="Genomic_DNA"/>
</dbReference>